<sequence length="68" mass="7464">MDTNSSSQMLNASEGQTGCERCIKLESINRDLYEALEGVARDLEGGRGVIFPYTENKVRQALAKAKEA</sequence>
<evidence type="ECO:0000313" key="1">
    <source>
        <dbReference type="EMBL" id="KKN64729.1"/>
    </source>
</evidence>
<reference evidence="1" key="1">
    <citation type="journal article" date="2015" name="Nature">
        <title>Complex archaea that bridge the gap between prokaryotes and eukaryotes.</title>
        <authorList>
            <person name="Spang A."/>
            <person name="Saw J.H."/>
            <person name="Jorgensen S.L."/>
            <person name="Zaremba-Niedzwiedzka K."/>
            <person name="Martijn J."/>
            <person name="Lind A.E."/>
            <person name="van Eijk R."/>
            <person name="Schleper C."/>
            <person name="Guy L."/>
            <person name="Ettema T.J."/>
        </authorList>
    </citation>
    <scope>NUCLEOTIDE SEQUENCE</scope>
</reference>
<proteinExistence type="predicted"/>
<name>A0A0F9SCH8_9ZZZZ</name>
<dbReference type="AlphaFoldDB" id="A0A0F9SCH8"/>
<protein>
    <submittedName>
        <fullName evidence="1">Uncharacterized protein</fullName>
    </submittedName>
</protein>
<comment type="caution">
    <text evidence="1">The sequence shown here is derived from an EMBL/GenBank/DDBJ whole genome shotgun (WGS) entry which is preliminary data.</text>
</comment>
<dbReference type="EMBL" id="LAZR01000545">
    <property type="protein sequence ID" value="KKN64729.1"/>
    <property type="molecule type" value="Genomic_DNA"/>
</dbReference>
<organism evidence="1">
    <name type="scientific">marine sediment metagenome</name>
    <dbReference type="NCBI Taxonomy" id="412755"/>
    <lineage>
        <taxon>unclassified sequences</taxon>
        <taxon>metagenomes</taxon>
        <taxon>ecological metagenomes</taxon>
    </lineage>
</organism>
<gene>
    <name evidence="1" type="ORF">LCGC14_0488610</name>
</gene>
<accession>A0A0F9SCH8</accession>